<organism evidence="2 3">
    <name type="scientific">Candidatus Faecalibacterium gallistercoris</name>
    <dbReference type="NCBI Taxonomy" id="2838579"/>
    <lineage>
        <taxon>Bacteria</taxon>
        <taxon>Bacillati</taxon>
        <taxon>Bacillota</taxon>
        <taxon>Clostridia</taxon>
        <taxon>Eubacteriales</taxon>
        <taxon>Oscillospiraceae</taxon>
        <taxon>Faecalibacterium</taxon>
    </lineage>
</organism>
<evidence type="ECO:0000313" key="2">
    <source>
        <dbReference type="EMBL" id="HIZ58623.1"/>
    </source>
</evidence>
<dbReference type="EMBL" id="DXBJ01000065">
    <property type="protein sequence ID" value="HIZ58623.1"/>
    <property type="molecule type" value="Genomic_DNA"/>
</dbReference>
<dbReference type="Pfam" id="PF01418">
    <property type="entry name" value="HTH_6"/>
    <property type="match status" value="1"/>
</dbReference>
<evidence type="ECO:0000313" key="3">
    <source>
        <dbReference type="Proteomes" id="UP000824065"/>
    </source>
</evidence>
<dbReference type="GO" id="GO:0003700">
    <property type="term" value="F:DNA-binding transcription factor activity"/>
    <property type="evidence" value="ECO:0007669"/>
    <property type="project" value="InterPro"/>
</dbReference>
<dbReference type="SUPFAM" id="SSF53697">
    <property type="entry name" value="SIS domain"/>
    <property type="match status" value="1"/>
</dbReference>
<dbReference type="PANTHER" id="PTHR30514">
    <property type="entry name" value="GLUCOKINASE"/>
    <property type="match status" value="1"/>
</dbReference>
<dbReference type="SUPFAM" id="SSF46689">
    <property type="entry name" value="Homeodomain-like"/>
    <property type="match status" value="1"/>
</dbReference>
<comment type="caution">
    <text evidence="2">The sequence shown here is derived from an EMBL/GenBank/DDBJ whole genome shotgun (WGS) entry which is preliminary data.</text>
</comment>
<dbReference type="PROSITE" id="PS51071">
    <property type="entry name" value="HTH_RPIR"/>
    <property type="match status" value="1"/>
</dbReference>
<name>A0A9D2FHJ4_9FIRM</name>
<reference evidence="2" key="2">
    <citation type="submission" date="2021-04" db="EMBL/GenBank/DDBJ databases">
        <authorList>
            <person name="Gilroy R."/>
        </authorList>
    </citation>
    <scope>NUCLEOTIDE SEQUENCE</scope>
    <source>
        <strain evidence="2">ChiBcec16-3735</strain>
    </source>
</reference>
<evidence type="ECO:0000259" key="1">
    <source>
        <dbReference type="PROSITE" id="PS51071"/>
    </source>
</evidence>
<protein>
    <recommendedName>
        <fullName evidence="1">HTH rpiR-type domain-containing protein</fullName>
    </recommendedName>
</protein>
<dbReference type="GO" id="GO:0003677">
    <property type="term" value="F:DNA binding"/>
    <property type="evidence" value="ECO:0007669"/>
    <property type="project" value="InterPro"/>
</dbReference>
<dbReference type="InterPro" id="IPR009057">
    <property type="entry name" value="Homeodomain-like_sf"/>
</dbReference>
<gene>
    <name evidence="2" type="ORF">H9725_08645</name>
</gene>
<accession>A0A9D2FHJ4</accession>
<dbReference type="InterPro" id="IPR047640">
    <property type="entry name" value="RpiR-like"/>
</dbReference>
<dbReference type="Proteomes" id="UP000824065">
    <property type="component" value="Unassembled WGS sequence"/>
</dbReference>
<sequence length="168" mass="18750">MLIAQKLEEMNMNCKDARGSVSAFLLAHKADLGRYTMQQVADATYTSRPTLVRIAKRMGYSGWNELVQKYTEECRYYADHFSHISPNVPFEKGDSPSMIADKVGHVMVESALDTLEQLDAAALERAARLLAGARRIAMLCISPNSLLAELFQRKMLQIGVNVQLVNQA</sequence>
<dbReference type="Gene3D" id="3.40.50.10490">
    <property type="entry name" value="Glucose-6-phosphate isomerase like protein, domain 1"/>
    <property type="match status" value="1"/>
</dbReference>
<dbReference type="GO" id="GO:0097367">
    <property type="term" value="F:carbohydrate derivative binding"/>
    <property type="evidence" value="ECO:0007669"/>
    <property type="project" value="InterPro"/>
</dbReference>
<dbReference type="InterPro" id="IPR036388">
    <property type="entry name" value="WH-like_DNA-bd_sf"/>
</dbReference>
<dbReference type="Gene3D" id="1.10.10.10">
    <property type="entry name" value="Winged helix-like DNA-binding domain superfamily/Winged helix DNA-binding domain"/>
    <property type="match status" value="1"/>
</dbReference>
<dbReference type="AlphaFoldDB" id="A0A9D2FHJ4"/>
<dbReference type="InterPro" id="IPR000281">
    <property type="entry name" value="HTH_RpiR"/>
</dbReference>
<dbReference type="PANTHER" id="PTHR30514:SF10">
    <property type="entry name" value="MURR_RPIR FAMILY TRANSCRIPTIONAL REGULATOR"/>
    <property type="match status" value="1"/>
</dbReference>
<feature type="domain" description="HTH rpiR-type" evidence="1">
    <location>
        <begin position="1"/>
        <end position="77"/>
    </location>
</feature>
<dbReference type="GO" id="GO:1901135">
    <property type="term" value="P:carbohydrate derivative metabolic process"/>
    <property type="evidence" value="ECO:0007669"/>
    <property type="project" value="InterPro"/>
</dbReference>
<reference evidence="2" key="1">
    <citation type="journal article" date="2021" name="PeerJ">
        <title>Extensive microbial diversity within the chicken gut microbiome revealed by metagenomics and culture.</title>
        <authorList>
            <person name="Gilroy R."/>
            <person name="Ravi A."/>
            <person name="Getino M."/>
            <person name="Pursley I."/>
            <person name="Horton D.L."/>
            <person name="Alikhan N.F."/>
            <person name="Baker D."/>
            <person name="Gharbi K."/>
            <person name="Hall N."/>
            <person name="Watson M."/>
            <person name="Adriaenssens E.M."/>
            <person name="Foster-Nyarko E."/>
            <person name="Jarju S."/>
            <person name="Secka A."/>
            <person name="Antonio M."/>
            <person name="Oren A."/>
            <person name="Chaudhuri R.R."/>
            <person name="La Ragione R."/>
            <person name="Hildebrand F."/>
            <person name="Pallen M.J."/>
        </authorList>
    </citation>
    <scope>NUCLEOTIDE SEQUENCE</scope>
    <source>
        <strain evidence="2">ChiBcec16-3735</strain>
    </source>
</reference>
<dbReference type="InterPro" id="IPR046348">
    <property type="entry name" value="SIS_dom_sf"/>
</dbReference>
<proteinExistence type="predicted"/>